<evidence type="ECO:0000313" key="7">
    <source>
        <dbReference type="EMBL" id="CAD7651760.1"/>
    </source>
</evidence>
<evidence type="ECO:0000256" key="6">
    <source>
        <dbReference type="ARBA" id="ARBA00023033"/>
    </source>
</evidence>
<evidence type="ECO:0000256" key="2">
    <source>
        <dbReference type="ARBA" id="ARBA00010617"/>
    </source>
</evidence>
<feature type="non-terminal residue" evidence="7">
    <location>
        <position position="90"/>
    </location>
</feature>
<gene>
    <name evidence="7" type="ORF">OSB1V03_LOCUS23515</name>
</gene>
<reference evidence="7" key="1">
    <citation type="submission" date="2020-11" db="EMBL/GenBank/DDBJ databases">
        <authorList>
            <person name="Tran Van P."/>
        </authorList>
    </citation>
    <scope>NUCLEOTIDE SEQUENCE</scope>
</reference>
<dbReference type="EMBL" id="CAJPIZ010059627">
    <property type="protein sequence ID" value="CAG2123570.1"/>
    <property type="molecule type" value="Genomic_DNA"/>
</dbReference>
<sequence>MHCVQAFIAETLRYRTAAPVGSPRVTLCDTTIAGKYAIANNTIVLQHSYNMLLDDHHWSHANQFDPGRFQYNGQFVKPRSTPFMPFGSGR</sequence>
<dbReference type="Gene3D" id="1.10.630.10">
    <property type="entry name" value="Cytochrome P450"/>
    <property type="match status" value="1"/>
</dbReference>
<dbReference type="EMBL" id="OC914202">
    <property type="protein sequence ID" value="CAD7651760.1"/>
    <property type="molecule type" value="Genomic_DNA"/>
</dbReference>
<accession>A0A7R9M1H1</accession>
<organism evidence="7">
    <name type="scientific">Medioppia subpectinata</name>
    <dbReference type="NCBI Taxonomy" id="1979941"/>
    <lineage>
        <taxon>Eukaryota</taxon>
        <taxon>Metazoa</taxon>
        <taxon>Ecdysozoa</taxon>
        <taxon>Arthropoda</taxon>
        <taxon>Chelicerata</taxon>
        <taxon>Arachnida</taxon>
        <taxon>Acari</taxon>
        <taxon>Acariformes</taxon>
        <taxon>Sarcoptiformes</taxon>
        <taxon>Oribatida</taxon>
        <taxon>Brachypylina</taxon>
        <taxon>Oppioidea</taxon>
        <taxon>Oppiidae</taxon>
        <taxon>Medioppia</taxon>
    </lineage>
</organism>
<dbReference type="PANTHER" id="PTHR24303:SF13">
    <property type="entry name" value="CYTOCHROME P450 303A1-RELATED"/>
    <property type="match status" value="1"/>
</dbReference>
<name>A0A7R9M1H1_9ACAR</name>
<evidence type="ECO:0000256" key="5">
    <source>
        <dbReference type="ARBA" id="ARBA00023004"/>
    </source>
</evidence>
<evidence type="ECO:0008006" key="9">
    <source>
        <dbReference type="Google" id="ProtNLM"/>
    </source>
</evidence>
<dbReference type="InterPro" id="IPR002401">
    <property type="entry name" value="Cyt_P450_E_grp-I"/>
</dbReference>
<proteinExistence type="inferred from homology"/>
<evidence type="ECO:0000256" key="4">
    <source>
        <dbReference type="ARBA" id="ARBA00023002"/>
    </source>
</evidence>
<evidence type="ECO:0000313" key="8">
    <source>
        <dbReference type="Proteomes" id="UP000759131"/>
    </source>
</evidence>
<dbReference type="GO" id="GO:0020037">
    <property type="term" value="F:heme binding"/>
    <property type="evidence" value="ECO:0007669"/>
    <property type="project" value="InterPro"/>
</dbReference>
<dbReference type="InterPro" id="IPR036396">
    <property type="entry name" value="Cyt_P450_sf"/>
</dbReference>
<keyword evidence="8" id="KW-1185">Reference proteome</keyword>
<keyword evidence="4" id="KW-0560">Oxidoreductase</keyword>
<dbReference type="InterPro" id="IPR001128">
    <property type="entry name" value="Cyt_P450"/>
</dbReference>
<dbReference type="Proteomes" id="UP000759131">
    <property type="component" value="Unassembled WGS sequence"/>
</dbReference>
<keyword evidence="6" id="KW-0503">Monooxygenase</keyword>
<keyword evidence="3" id="KW-0479">Metal-binding</keyword>
<dbReference type="GO" id="GO:0004497">
    <property type="term" value="F:monooxygenase activity"/>
    <property type="evidence" value="ECO:0007669"/>
    <property type="project" value="UniProtKB-KW"/>
</dbReference>
<comment type="similarity">
    <text evidence="2">Belongs to the cytochrome P450 family.</text>
</comment>
<dbReference type="AlphaFoldDB" id="A0A7R9M1H1"/>
<dbReference type="GO" id="GO:0005506">
    <property type="term" value="F:iron ion binding"/>
    <property type="evidence" value="ECO:0007669"/>
    <property type="project" value="InterPro"/>
</dbReference>
<protein>
    <recommendedName>
        <fullName evidence="9">Cytochrome P450</fullName>
    </recommendedName>
</protein>
<dbReference type="OrthoDB" id="1844152at2759"/>
<comment type="cofactor">
    <cofactor evidence="1">
        <name>heme</name>
        <dbReference type="ChEBI" id="CHEBI:30413"/>
    </cofactor>
</comment>
<dbReference type="PANTHER" id="PTHR24303">
    <property type="entry name" value="HEME-BINDING MONOOXYGENASE FAMILY"/>
    <property type="match status" value="1"/>
</dbReference>
<dbReference type="GO" id="GO:0016705">
    <property type="term" value="F:oxidoreductase activity, acting on paired donors, with incorporation or reduction of molecular oxygen"/>
    <property type="evidence" value="ECO:0007669"/>
    <property type="project" value="InterPro"/>
</dbReference>
<keyword evidence="5" id="KW-0408">Iron</keyword>
<evidence type="ECO:0000256" key="1">
    <source>
        <dbReference type="ARBA" id="ARBA00001971"/>
    </source>
</evidence>
<dbReference type="SUPFAM" id="SSF48264">
    <property type="entry name" value="Cytochrome P450"/>
    <property type="match status" value="1"/>
</dbReference>
<dbReference type="PRINTS" id="PR00463">
    <property type="entry name" value="EP450I"/>
</dbReference>
<dbReference type="Pfam" id="PF00067">
    <property type="entry name" value="p450"/>
    <property type="match status" value="1"/>
</dbReference>
<evidence type="ECO:0000256" key="3">
    <source>
        <dbReference type="ARBA" id="ARBA00022723"/>
    </source>
</evidence>